<dbReference type="AlphaFoldDB" id="A0AAN7ADK2"/>
<accession>A0AAN7ADK2</accession>
<reference evidence="2" key="1">
    <citation type="journal article" date="2023" name="Mol. Phylogenet. Evol.">
        <title>Genome-scale phylogeny and comparative genomics of the fungal order Sordariales.</title>
        <authorList>
            <person name="Hensen N."/>
            <person name="Bonometti L."/>
            <person name="Westerberg I."/>
            <person name="Brannstrom I.O."/>
            <person name="Guillou S."/>
            <person name="Cros-Aarteil S."/>
            <person name="Calhoun S."/>
            <person name="Haridas S."/>
            <person name="Kuo A."/>
            <person name="Mondo S."/>
            <person name="Pangilinan J."/>
            <person name="Riley R."/>
            <person name="LaButti K."/>
            <person name="Andreopoulos B."/>
            <person name="Lipzen A."/>
            <person name="Chen C."/>
            <person name="Yan M."/>
            <person name="Daum C."/>
            <person name="Ng V."/>
            <person name="Clum A."/>
            <person name="Steindorff A."/>
            <person name="Ohm R.A."/>
            <person name="Martin F."/>
            <person name="Silar P."/>
            <person name="Natvig D.O."/>
            <person name="Lalanne C."/>
            <person name="Gautier V."/>
            <person name="Ament-Velasquez S.L."/>
            <person name="Kruys A."/>
            <person name="Hutchinson M.I."/>
            <person name="Powell A.J."/>
            <person name="Barry K."/>
            <person name="Miller A.N."/>
            <person name="Grigoriev I.V."/>
            <person name="Debuchy R."/>
            <person name="Gladieux P."/>
            <person name="Hiltunen Thoren M."/>
            <person name="Johannesson H."/>
        </authorList>
    </citation>
    <scope>NUCLEOTIDE SEQUENCE</scope>
    <source>
        <strain evidence="2">PSN309</strain>
    </source>
</reference>
<dbReference type="PANTHER" id="PTHR33112">
    <property type="entry name" value="DOMAIN PROTEIN, PUTATIVE-RELATED"/>
    <property type="match status" value="1"/>
</dbReference>
<name>A0AAN7ADK2_9PEZI</name>
<feature type="domain" description="Heterokaryon incompatibility" evidence="1">
    <location>
        <begin position="176"/>
        <end position="319"/>
    </location>
</feature>
<gene>
    <name evidence="2" type="ORF">QBC35DRAFT_467429</name>
</gene>
<sequence>MPWCKECQEFHTILEQAPIIGFTRDLSVVEAAADGGCELCAIYAAIYHHFVEAGLIPQGSVVPVYISALAFFGRPSMLSGIPDYEGPCIPFLLRREEEVEAFLQYDVPTVEGTSTASDESLECAKQWMQLCQDTHTSCQLRAGGYYRPTRLLRLFPGEVRLCENDEIDLPADNVAYATLSHSWGSLLPLTLTGARLNSFKKGILLSDLPKTFQEAVEVAMKFGLEYIWIDCLCIIQDSVDDWAKESVMMASIYGNSTLNIAATASRDGRGGCFRTRRTRALRPVKITLQETPFYLIDAEMWWEAFEKAPLNKRAWVLQERLLSPRVLHFDHDQLVWECNELTASERYPKGLRKGLIPAPRFLRNRLDDLLQSKEELLPGQELYHAWKPIVSAYSACGLTKTSDKLIALHGVASRVQEILGGNYAAGLFSDNIESQLLWKVLDNKTSTLPEEHVAPSWSWASIVGPVSLLPQWDFLDTRGEEFTRQFSAEQLKEISVCRVRNKDLLGTRETTSMISHEKLEIECYLVPIYYVAMSETADWKSTKYQPRIRYTVDDFMNDVDVESVPRAAEVWPMALSSWSRSITEGEVWDVVPFEGDTELSVLVSTAKGDEENSFGVRLEHDVRADALTRNTRWLLPVYSVTEWSALDVFSQTQYRSLNGLVVERVGSEGSTFKRCGTFKLRSELNWKGPERFWSNAMKFDAVEGIEPEICDNVGFPVLFEPTSEEESRGFKYEHRDGVKQYVVSII</sequence>
<dbReference type="Pfam" id="PF06985">
    <property type="entry name" value="HET"/>
    <property type="match status" value="1"/>
</dbReference>
<dbReference type="PANTHER" id="PTHR33112:SF10">
    <property type="entry name" value="TOL"/>
    <property type="match status" value="1"/>
</dbReference>
<proteinExistence type="predicted"/>
<dbReference type="InterPro" id="IPR010730">
    <property type="entry name" value="HET"/>
</dbReference>
<evidence type="ECO:0000259" key="1">
    <source>
        <dbReference type="Pfam" id="PF06985"/>
    </source>
</evidence>
<reference evidence="2" key="2">
    <citation type="submission" date="2023-05" db="EMBL/GenBank/DDBJ databases">
        <authorList>
            <consortium name="Lawrence Berkeley National Laboratory"/>
            <person name="Steindorff A."/>
            <person name="Hensen N."/>
            <person name="Bonometti L."/>
            <person name="Westerberg I."/>
            <person name="Brannstrom I.O."/>
            <person name="Guillou S."/>
            <person name="Cros-Aarteil S."/>
            <person name="Calhoun S."/>
            <person name="Haridas S."/>
            <person name="Kuo A."/>
            <person name="Mondo S."/>
            <person name="Pangilinan J."/>
            <person name="Riley R."/>
            <person name="Labutti K."/>
            <person name="Andreopoulos B."/>
            <person name="Lipzen A."/>
            <person name="Chen C."/>
            <person name="Yanf M."/>
            <person name="Daum C."/>
            <person name="Ng V."/>
            <person name="Clum A."/>
            <person name="Ohm R."/>
            <person name="Martin F."/>
            <person name="Silar P."/>
            <person name="Natvig D."/>
            <person name="Lalanne C."/>
            <person name="Gautier V."/>
            <person name="Ament-Velasquez S.L."/>
            <person name="Kruys A."/>
            <person name="Hutchinson M.I."/>
            <person name="Powell A.J."/>
            <person name="Barry K."/>
            <person name="Miller A.N."/>
            <person name="Grigoriev I.V."/>
            <person name="Debuchy R."/>
            <person name="Gladieux P."/>
            <person name="Thoren M.H."/>
            <person name="Johannesson H."/>
        </authorList>
    </citation>
    <scope>NUCLEOTIDE SEQUENCE</scope>
    <source>
        <strain evidence="2">PSN309</strain>
    </source>
</reference>
<evidence type="ECO:0000313" key="3">
    <source>
        <dbReference type="Proteomes" id="UP001302126"/>
    </source>
</evidence>
<protein>
    <submittedName>
        <fullName evidence="2">Heterokaryon incompatibility protein-domain-containing protein</fullName>
    </submittedName>
</protein>
<evidence type="ECO:0000313" key="2">
    <source>
        <dbReference type="EMBL" id="KAK4183263.1"/>
    </source>
</evidence>
<comment type="caution">
    <text evidence="2">The sequence shown here is derived from an EMBL/GenBank/DDBJ whole genome shotgun (WGS) entry which is preliminary data.</text>
</comment>
<dbReference type="EMBL" id="MU864562">
    <property type="protein sequence ID" value="KAK4183263.1"/>
    <property type="molecule type" value="Genomic_DNA"/>
</dbReference>
<dbReference type="Proteomes" id="UP001302126">
    <property type="component" value="Unassembled WGS sequence"/>
</dbReference>
<organism evidence="2 3">
    <name type="scientific">Podospora australis</name>
    <dbReference type="NCBI Taxonomy" id="1536484"/>
    <lineage>
        <taxon>Eukaryota</taxon>
        <taxon>Fungi</taxon>
        <taxon>Dikarya</taxon>
        <taxon>Ascomycota</taxon>
        <taxon>Pezizomycotina</taxon>
        <taxon>Sordariomycetes</taxon>
        <taxon>Sordariomycetidae</taxon>
        <taxon>Sordariales</taxon>
        <taxon>Podosporaceae</taxon>
        <taxon>Podospora</taxon>
    </lineage>
</organism>
<keyword evidence="3" id="KW-1185">Reference proteome</keyword>